<dbReference type="EMBL" id="LJOW01000020">
    <property type="protein sequence ID" value="OBQ44568.1"/>
    <property type="molecule type" value="Genomic_DNA"/>
</dbReference>
<dbReference type="AlphaFoldDB" id="A0A1B7X5D9"/>
<organism evidence="1 2">
    <name type="scientific">Aphanizomenon flos-aquae WA102</name>
    <dbReference type="NCBI Taxonomy" id="1710896"/>
    <lineage>
        <taxon>Bacteria</taxon>
        <taxon>Bacillati</taxon>
        <taxon>Cyanobacteriota</taxon>
        <taxon>Cyanophyceae</taxon>
        <taxon>Nostocales</taxon>
        <taxon>Aphanizomenonaceae</taxon>
        <taxon>Aphanizomenon</taxon>
    </lineage>
</organism>
<proteinExistence type="predicted"/>
<name>A0A1B7X5D9_APHFL</name>
<gene>
    <name evidence="1" type="ORF">AN484_06695</name>
</gene>
<protein>
    <submittedName>
        <fullName evidence="1">Uncharacterized protein</fullName>
    </submittedName>
</protein>
<accession>A0A1B7X5D9</accession>
<evidence type="ECO:0000313" key="2">
    <source>
        <dbReference type="Proteomes" id="UP000092093"/>
    </source>
</evidence>
<reference evidence="1 2" key="1">
    <citation type="submission" date="2015-09" db="EMBL/GenBank/DDBJ databases">
        <title>Aphanizomenon flos-aquae WA102.</title>
        <authorList>
            <person name="Driscoll C."/>
        </authorList>
    </citation>
    <scope>NUCLEOTIDE SEQUENCE [LARGE SCALE GENOMIC DNA]</scope>
    <source>
        <strain evidence="1">WA102</strain>
    </source>
</reference>
<evidence type="ECO:0000313" key="1">
    <source>
        <dbReference type="EMBL" id="OBQ44568.1"/>
    </source>
</evidence>
<comment type="caution">
    <text evidence="1">The sequence shown here is derived from an EMBL/GenBank/DDBJ whole genome shotgun (WGS) entry which is preliminary data.</text>
</comment>
<sequence length="91" mass="10027">MTHEEWRADVSLAIELKKILDLPVLKAAISILDSQTMARTLAGNGLLQLSDKAHVLFGYDAGRASILSDLQNLSVVPEEMKELPPSYTTEF</sequence>
<dbReference type="Proteomes" id="UP000092093">
    <property type="component" value="Unassembled WGS sequence"/>
</dbReference>